<comment type="caution">
    <text evidence="1">The sequence shown here is derived from an EMBL/GenBank/DDBJ whole genome shotgun (WGS) entry which is preliminary data.</text>
</comment>
<dbReference type="EMBL" id="REGN01012891">
    <property type="protein sequence ID" value="RMZ94652.1"/>
    <property type="molecule type" value="Genomic_DNA"/>
</dbReference>
<evidence type="ECO:0000313" key="1">
    <source>
        <dbReference type="EMBL" id="RMZ94652.1"/>
    </source>
</evidence>
<gene>
    <name evidence="1" type="ORF">BpHYR1_005407</name>
</gene>
<name>A0A3M7P6I1_BRAPC</name>
<dbReference type="Proteomes" id="UP000276133">
    <property type="component" value="Unassembled WGS sequence"/>
</dbReference>
<reference evidence="1 2" key="1">
    <citation type="journal article" date="2018" name="Sci. Rep.">
        <title>Genomic signatures of local adaptation to the degree of environmental predictability in rotifers.</title>
        <authorList>
            <person name="Franch-Gras L."/>
            <person name="Hahn C."/>
            <person name="Garcia-Roger E.M."/>
            <person name="Carmona M.J."/>
            <person name="Serra M."/>
            <person name="Gomez A."/>
        </authorList>
    </citation>
    <scope>NUCLEOTIDE SEQUENCE [LARGE SCALE GENOMIC DNA]</scope>
    <source>
        <strain evidence="1">HYR1</strain>
    </source>
</reference>
<organism evidence="1 2">
    <name type="scientific">Brachionus plicatilis</name>
    <name type="common">Marine rotifer</name>
    <name type="synonym">Brachionus muelleri</name>
    <dbReference type="NCBI Taxonomy" id="10195"/>
    <lineage>
        <taxon>Eukaryota</taxon>
        <taxon>Metazoa</taxon>
        <taxon>Spiralia</taxon>
        <taxon>Gnathifera</taxon>
        <taxon>Rotifera</taxon>
        <taxon>Eurotatoria</taxon>
        <taxon>Monogononta</taxon>
        <taxon>Pseudotrocha</taxon>
        <taxon>Ploima</taxon>
        <taxon>Brachionidae</taxon>
        <taxon>Brachionus</taxon>
    </lineage>
</organism>
<protein>
    <submittedName>
        <fullName evidence="1">Uncharacterized protein</fullName>
    </submittedName>
</protein>
<accession>A0A3M7P6I1</accession>
<dbReference type="AlphaFoldDB" id="A0A3M7P6I1"/>
<sequence length="124" mass="14815">MHTIKKYLIKLIPDKIPDMHTEYKLQKPFLHNKFYFLYFLNFTLLSETSPKKRVELKLKSQKNILNFAFNLTKNDQYKIEKDNFFVKKKGWIWALPSESLTPGYVIDYIACPLVVQYFGLKSID</sequence>
<evidence type="ECO:0000313" key="2">
    <source>
        <dbReference type="Proteomes" id="UP000276133"/>
    </source>
</evidence>
<keyword evidence="2" id="KW-1185">Reference proteome</keyword>
<proteinExistence type="predicted"/>